<dbReference type="OrthoDB" id="33585at2759"/>
<dbReference type="Proteomes" id="UP000030780">
    <property type="component" value="Unassembled WGS sequence"/>
</dbReference>
<reference evidence="2 3" key="1">
    <citation type="submission" date="2013-01" db="EMBL/GenBank/DDBJ databases">
        <authorList>
            <person name="Inman J."/>
            <person name="Zafar N."/>
            <person name="Lorenzi H."/>
            <person name="Caler E."/>
        </authorList>
    </citation>
    <scope>NUCLEOTIDE SEQUENCE [LARGE SCALE GENOMIC DNA]</scope>
    <source>
        <strain evidence="2 3">HM-3:IMSS</strain>
    </source>
</reference>
<evidence type="ECO:0000313" key="2">
    <source>
        <dbReference type="EMBL" id="EMS14749.1"/>
    </source>
</evidence>
<feature type="non-terminal residue" evidence="2">
    <location>
        <position position="76"/>
    </location>
</feature>
<dbReference type="EMBL" id="KB637876">
    <property type="protein sequence ID" value="EMS14749.1"/>
    <property type="molecule type" value="Genomic_DNA"/>
</dbReference>
<evidence type="ECO:0008006" key="4">
    <source>
        <dbReference type="Google" id="ProtNLM"/>
    </source>
</evidence>
<protein>
    <recommendedName>
        <fullName evidence="4">TLDc domain-containing protein</fullName>
    </recommendedName>
</protein>
<evidence type="ECO:0000256" key="1">
    <source>
        <dbReference type="SAM" id="MobiDB-lite"/>
    </source>
</evidence>
<accession>M7WTN3</accession>
<dbReference type="VEuPathDB" id="AmoebaDB:KM1_299820"/>
<dbReference type="AlphaFoldDB" id="M7WTN3"/>
<sequence length="76" mass="9352">KKKRQEQERKIQEEMKRKEEMRQIEEWTNRKVGNILFDSDKDDWNVDTSVFDQRIMYKEHIIIIIEDSEGNKFGGY</sequence>
<evidence type="ECO:0000313" key="3">
    <source>
        <dbReference type="Proteomes" id="UP000030780"/>
    </source>
</evidence>
<name>M7WTN3_ENTHI</name>
<gene>
    <name evidence="2" type="ORF">KM1_299820</name>
</gene>
<feature type="region of interest" description="Disordered" evidence="1">
    <location>
        <begin position="1"/>
        <end position="20"/>
    </location>
</feature>
<feature type="non-terminal residue" evidence="2">
    <location>
        <position position="1"/>
    </location>
</feature>
<proteinExistence type="predicted"/>
<organism evidence="2 3">
    <name type="scientific">Entamoeba histolytica HM-3:IMSS</name>
    <dbReference type="NCBI Taxonomy" id="885315"/>
    <lineage>
        <taxon>Eukaryota</taxon>
        <taxon>Amoebozoa</taxon>
        <taxon>Evosea</taxon>
        <taxon>Archamoebae</taxon>
        <taxon>Mastigamoebida</taxon>
        <taxon>Entamoebidae</taxon>
        <taxon>Entamoeba</taxon>
    </lineage>
</organism>